<dbReference type="PROSITE" id="PS50206">
    <property type="entry name" value="RHODANESE_3"/>
    <property type="match status" value="1"/>
</dbReference>
<evidence type="ECO:0000313" key="5">
    <source>
        <dbReference type="Proteomes" id="UP000185146"/>
    </source>
</evidence>
<keyword evidence="2" id="KW-0808">Transferase</keyword>
<protein>
    <recommendedName>
        <fullName evidence="2">tRNA 2-selenouridine synthase</fullName>
        <ecNumber evidence="2">2.9.1.3</ecNumber>
    </recommendedName>
</protein>
<dbReference type="HAMAP" id="MF_01622">
    <property type="entry name" value="tRNA_sel_U_synth"/>
    <property type="match status" value="1"/>
</dbReference>
<comment type="catalytic activity">
    <reaction evidence="2">
        <text>5-methylaminomethyl-2-thiouridine(34) in tRNA + (2E)-geranyl diphosphate = 5-methylaminomethyl-S-(2E)-geranyl-thiouridine(34) in tRNA + diphosphate</text>
        <dbReference type="Rhea" id="RHEA:14085"/>
        <dbReference type="Rhea" id="RHEA-COMP:10195"/>
        <dbReference type="Rhea" id="RHEA-COMP:14654"/>
        <dbReference type="ChEBI" id="CHEBI:33019"/>
        <dbReference type="ChEBI" id="CHEBI:58057"/>
        <dbReference type="ChEBI" id="CHEBI:74455"/>
        <dbReference type="ChEBI" id="CHEBI:140632"/>
    </reaction>
</comment>
<dbReference type="GO" id="GO:0016765">
    <property type="term" value="F:transferase activity, transferring alkyl or aryl (other than methyl) groups"/>
    <property type="evidence" value="ECO:0007669"/>
    <property type="project" value="UniProtKB-UniRule"/>
</dbReference>
<comment type="catalytic activity">
    <reaction evidence="2">
        <text>5-methylaminomethyl-2-thiouridine(34) in tRNA + selenophosphate + (2E)-geranyl diphosphate + H2O + H(+) = 5-methylaminomethyl-2-selenouridine(34) in tRNA + (2E)-thiogeraniol + phosphate + diphosphate</text>
        <dbReference type="Rhea" id="RHEA:42716"/>
        <dbReference type="Rhea" id="RHEA-COMP:10195"/>
        <dbReference type="Rhea" id="RHEA-COMP:10196"/>
        <dbReference type="ChEBI" id="CHEBI:15377"/>
        <dbReference type="ChEBI" id="CHEBI:15378"/>
        <dbReference type="ChEBI" id="CHEBI:16144"/>
        <dbReference type="ChEBI" id="CHEBI:33019"/>
        <dbReference type="ChEBI" id="CHEBI:43474"/>
        <dbReference type="ChEBI" id="CHEBI:58057"/>
        <dbReference type="ChEBI" id="CHEBI:74455"/>
        <dbReference type="ChEBI" id="CHEBI:82743"/>
        <dbReference type="ChEBI" id="CHEBI:143703"/>
        <dbReference type="EC" id="2.9.1.3"/>
    </reaction>
</comment>
<dbReference type="EC" id="2.9.1.3" evidence="2"/>
<dbReference type="SUPFAM" id="SSF52821">
    <property type="entry name" value="Rhodanese/Cell cycle control phosphatase"/>
    <property type="match status" value="1"/>
</dbReference>
<dbReference type="GO" id="GO:0043828">
    <property type="term" value="F:tRNA 2-selenouridine synthase activity"/>
    <property type="evidence" value="ECO:0007669"/>
    <property type="project" value="UniProtKB-EC"/>
</dbReference>
<evidence type="ECO:0000256" key="1">
    <source>
        <dbReference type="ARBA" id="ARBA00023266"/>
    </source>
</evidence>
<organism evidence="4 5">
    <name type="scientific">Pseudomonas putida</name>
    <name type="common">Arthrobacter siderocapsulatus</name>
    <dbReference type="NCBI Taxonomy" id="303"/>
    <lineage>
        <taxon>Bacteria</taxon>
        <taxon>Pseudomonadati</taxon>
        <taxon>Pseudomonadota</taxon>
        <taxon>Gammaproteobacteria</taxon>
        <taxon>Pseudomonadales</taxon>
        <taxon>Pseudomonadaceae</taxon>
        <taxon>Pseudomonas</taxon>
    </lineage>
</organism>
<dbReference type="NCBIfam" id="TIGR03167">
    <property type="entry name" value="tRNA_sel_U_synt"/>
    <property type="match status" value="1"/>
</dbReference>
<comment type="catalytic activity">
    <reaction evidence="2">
        <text>5-methylaminomethyl-S-(2E)-geranyl-thiouridine(34) in tRNA + selenophosphate + H(+) = 5-methylaminomethyl-2-(Se-phospho)selenouridine(34) in tRNA + (2E)-thiogeraniol</text>
        <dbReference type="Rhea" id="RHEA:60172"/>
        <dbReference type="Rhea" id="RHEA-COMP:14654"/>
        <dbReference type="Rhea" id="RHEA-COMP:15523"/>
        <dbReference type="ChEBI" id="CHEBI:15378"/>
        <dbReference type="ChEBI" id="CHEBI:16144"/>
        <dbReference type="ChEBI" id="CHEBI:140632"/>
        <dbReference type="ChEBI" id="CHEBI:143702"/>
        <dbReference type="ChEBI" id="CHEBI:143703"/>
    </reaction>
</comment>
<name>A0A1L5PJ85_PSEPU</name>
<dbReference type="InterPro" id="IPR036873">
    <property type="entry name" value="Rhodanese-like_dom_sf"/>
</dbReference>
<evidence type="ECO:0000313" key="4">
    <source>
        <dbReference type="EMBL" id="APO80241.1"/>
    </source>
</evidence>
<dbReference type="InterPro" id="IPR017582">
    <property type="entry name" value="SelU"/>
</dbReference>
<dbReference type="SMART" id="SM00450">
    <property type="entry name" value="RHOD"/>
    <property type="match status" value="1"/>
</dbReference>
<dbReference type="Gene3D" id="3.40.250.10">
    <property type="entry name" value="Rhodanese-like domain"/>
    <property type="match status" value="1"/>
</dbReference>
<dbReference type="PANTHER" id="PTHR30401">
    <property type="entry name" value="TRNA 2-SELENOURIDINE SYNTHASE"/>
    <property type="match status" value="1"/>
</dbReference>
<dbReference type="NCBIfam" id="NF008750">
    <property type="entry name" value="PRK11784.1-2"/>
    <property type="match status" value="1"/>
</dbReference>
<keyword evidence="1 2" id="KW-0711">Selenium</keyword>
<feature type="active site" description="S-selanylcysteine intermediate" evidence="2">
    <location>
        <position position="95"/>
    </location>
</feature>
<dbReference type="GO" id="GO:0002098">
    <property type="term" value="P:tRNA wobble uridine modification"/>
    <property type="evidence" value="ECO:0007669"/>
    <property type="project" value="UniProtKB-UniRule"/>
</dbReference>
<dbReference type="CDD" id="cd01520">
    <property type="entry name" value="RHOD_YbbB"/>
    <property type="match status" value="1"/>
</dbReference>
<reference evidence="4 5" key="1">
    <citation type="submission" date="2016-12" db="EMBL/GenBank/DDBJ databases">
        <title>Draft Genome Sequence of Mercury Resistant Pseudomonas DRA525.</title>
        <authorList>
            <person name="Drace K.M."/>
        </authorList>
    </citation>
    <scope>NUCLEOTIDE SEQUENCE [LARGE SCALE GENOMIC DNA]</scope>
    <source>
        <strain evidence="4 5">DRA525</strain>
    </source>
</reference>
<dbReference type="InterPro" id="IPR001763">
    <property type="entry name" value="Rhodanese-like_dom"/>
</dbReference>
<dbReference type="Pfam" id="PF26341">
    <property type="entry name" value="AAA_SelU"/>
    <property type="match status" value="1"/>
</dbReference>
<comment type="function">
    <text evidence="2">Involved in the post-transcriptional modification of the uridine at the wobble position (U34) of tRNA(Lys), tRNA(Glu) and tRNA(Gln). Catalyzes the conversion of 2-thiouridine (S2U-RNA) to 2-selenouridine (Se2U-RNA). Acts in a two-step process involving geranylation of 2-thiouridine (S2U) to S-geranyl-2-thiouridine (geS2U) and subsequent selenation of the latter derivative to 2-selenouridine (Se2U) in the tRNA chain.</text>
</comment>
<proteinExistence type="inferred from homology"/>
<evidence type="ECO:0000259" key="3">
    <source>
        <dbReference type="PROSITE" id="PS50206"/>
    </source>
</evidence>
<sequence length="370" mass="42162">MRPDCTDFRQLFLDDVPMMDMRAPVEFAKGAFPGAVNLPLMNDQERQKVGTCYKQKGQAEAIVLGHKLVSGEIKQARLEAWAKFAEDHPEGYLYCFRGGLRSHLVQKVLRDEKGIDYPLVEGGYKAMRHFLLETTQQAVAQCDFVLVGGLTGTGKTDVLHLLDNELDLEGYANHRGSSFGKRATAQPAQIDFENRLAIDVLKKRARGIEQFVLEDEGRIVGSCTVPLELYQGMQQYPLVWLEDSLANRVERILRDYVIDLSAEFVSLHGEEDGLRLFAETLLQSMGRIHKRLGGERHQRLSEILRQALEEQQRSGSVELHRVFIESLLSEYYDPMYAYQRAAKAERIEFAGDAVEVREYLKARALREPRK</sequence>
<accession>A0A1L5PJ85</accession>
<dbReference type="NCBIfam" id="NF008751">
    <property type="entry name" value="PRK11784.1-3"/>
    <property type="match status" value="1"/>
</dbReference>
<comment type="similarity">
    <text evidence="2">Belongs to the SelU family.</text>
</comment>
<dbReference type="AlphaFoldDB" id="A0A1L5PJ85"/>
<dbReference type="PANTHER" id="PTHR30401:SF0">
    <property type="entry name" value="TRNA 2-SELENOURIDINE SYNTHASE"/>
    <property type="match status" value="1"/>
</dbReference>
<comment type="catalytic activity">
    <reaction evidence="2">
        <text>5-methylaminomethyl-2-(Se-phospho)selenouridine(34) in tRNA + H2O = 5-methylaminomethyl-2-selenouridine(34) in tRNA + phosphate</text>
        <dbReference type="Rhea" id="RHEA:60176"/>
        <dbReference type="Rhea" id="RHEA-COMP:10196"/>
        <dbReference type="Rhea" id="RHEA-COMP:15523"/>
        <dbReference type="ChEBI" id="CHEBI:15377"/>
        <dbReference type="ChEBI" id="CHEBI:43474"/>
        <dbReference type="ChEBI" id="CHEBI:82743"/>
        <dbReference type="ChEBI" id="CHEBI:143702"/>
    </reaction>
</comment>
<evidence type="ECO:0000256" key="2">
    <source>
        <dbReference type="HAMAP-Rule" id="MF_01622"/>
    </source>
</evidence>
<dbReference type="InterPro" id="IPR058840">
    <property type="entry name" value="AAA_SelU"/>
</dbReference>
<dbReference type="Proteomes" id="UP000185146">
    <property type="component" value="Chromosome"/>
</dbReference>
<feature type="domain" description="Rhodanese" evidence="3">
    <location>
        <begin position="12"/>
        <end position="136"/>
    </location>
</feature>
<gene>
    <name evidence="2" type="primary">selU</name>
    <name evidence="4" type="ORF">BL240_01525</name>
</gene>
<dbReference type="RefSeq" id="WP_075043817.1">
    <property type="nucleotide sequence ID" value="NZ_CP018743.1"/>
</dbReference>
<comment type="subunit">
    <text evidence="2">Monomer.</text>
</comment>
<dbReference type="EMBL" id="CP018743">
    <property type="protein sequence ID" value="APO80241.1"/>
    <property type="molecule type" value="Genomic_DNA"/>
</dbReference>